<accession>A0A834T9D4</accession>
<reference evidence="2" key="1">
    <citation type="submission" date="2020-09" db="EMBL/GenBank/DDBJ databases">
        <title>Genome-Enabled Discovery of Anthraquinone Biosynthesis in Senna tora.</title>
        <authorList>
            <person name="Kang S.-H."/>
            <person name="Pandey R.P."/>
            <person name="Lee C.-M."/>
            <person name="Sim J.-S."/>
            <person name="Jeong J.-T."/>
            <person name="Choi B.-S."/>
            <person name="Jung M."/>
            <person name="Ginzburg D."/>
            <person name="Zhao K."/>
            <person name="Won S.Y."/>
            <person name="Oh T.-J."/>
            <person name="Yu Y."/>
            <person name="Kim N.-H."/>
            <person name="Lee O.R."/>
            <person name="Lee T.-H."/>
            <person name="Bashyal P."/>
            <person name="Kim T.-S."/>
            <person name="Lee W.-H."/>
            <person name="Kawkins C."/>
            <person name="Kim C.-K."/>
            <person name="Kim J.S."/>
            <person name="Ahn B.O."/>
            <person name="Rhee S.Y."/>
            <person name="Sohng J.K."/>
        </authorList>
    </citation>
    <scope>NUCLEOTIDE SEQUENCE</scope>
    <source>
        <tissue evidence="2">Leaf</tissue>
    </source>
</reference>
<organism evidence="2 3">
    <name type="scientific">Senna tora</name>
    <dbReference type="NCBI Taxonomy" id="362788"/>
    <lineage>
        <taxon>Eukaryota</taxon>
        <taxon>Viridiplantae</taxon>
        <taxon>Streptophyta</taxon>
        <taxon>Embryophyta</taxon>
        <taxon>Tracheophyta</taxon>
        <taxon>Spermatophyta</taxon>
        <taxon>Magnoliopsida</taxon>
        <taxon>eudicotyledons</taxon>
        <taxon>Gunneridae</taxon>
        <taxon>Pentapetalae</taxon>
        <taxon>rosids</taxon>
        <taxon>fabids</taxon>
        <taxon>Fabales</taxon>
        <taxon>Fabaceae</taxon>
        <taxon>Caesalpinioideae</taxon>
        <taxon>Cassia clade</taxon>
        <taxon>Senna</taxon>
    </lineage>
</organism>
<feature type="region of interest" description="Disordered" evidence="1">
    <location>
        <begin position="1"/>
        <end position="25"/>
    </location>
</feature>
<dbReference type="Proteomes" id="UP000634136">
    <property type="component" value="Unassembled WGS sequence"/>
</dbReference>
<dbReference type="EMBL" id="JAAIUW010000009">
    <property type="protein sequence ID" value="KAF7816602.1"/>
    <property type="molecule type" value="Genomic_DNA"/>
</dbReference>
<evidence type="ECO:0000313" key="3">
    <source>
        <dbReference type="Proteomes" id="UP000634136"/>
    </source>
</evidence>
<sequence length="25" mass="2843">MAKKFVKQKMTEKNDAQNSTFGVVL</sequence>
<protein>
    <submittedName>
        <fullName evidence="2">Uncharacterized protein</fullName>
    </submittedName>
</protein>
<keyword evidence="3" id="KW-1185">Reference proteome</keyword>
<feature type="compositionally biased region" description="Polar residues" evidence="1">
    <location>
        <begin position="16"/>
        <end position="25"/>
    </location>
</feature>
<dbReference type="AlphaFoldDB" id="A0A834T9D4"/>
<proteinExistence type="predicted"/>
<gene>
    <name evidence="2" type="ORF">G2W53_030571</name>
</gene>
<comment type="caution">
    <text evidence="2">The sequence shown here is derived from an EMBL/GenBank/DDBJ whole genome shotgun (WGS) entry which is preliminary data.</text>
</comment>
<evidence type="ECO:0000256" key="1">
    <source>
        <dbReference type="SAM" id="MobiDB-lite"/>
    </source>
</evidence>
<name>A0A834T9D4_9FABA</name>
<evidence type="ECO:0000313" key="2">
    <source>
        <dbReference type="EMBL" id="KAF7816602.1"/>
    </source>
</evidence>